<evidence type="ECO:0000256" key="1">
    <source>
        <dbReference type="SAM" id="MobiDB-lite"/>
    </source>
</evidence>
<gene>
    <name evidence="3" type="ORF">EZV62_011505</name>
</gene>
<dbReference type="AlphaFoldDB" id="A0A5C7I5I0"/>
<dbReference type="EMBL" id="VAHF01000004">
    <property type="protein sequence ID" value="TXG64511.1"/>
    <property type="molecule type" value="Genomic_DNA"/>
</dbReference>
<feature type="region of interest" description="Disordered" evidence="1">
    <location>
        <begin position="92"/>
        <end position="119"/>
    </location>
</feature>
<feature type="compositionally biased region" description="Low complexity" evidence="1">
    <location>
        <begin position="95"/>
        <end position="106"/>
    </location>
</feature>
<comment type="caution">
    <text evidence="3">The sequence shown here is derived from an EMBL/GenBank/DDBJ whole genome shotgun (WGS) entry which is preliminary data.</text>
</comment>
<dbReference type="Proteomes" id="UP000323000">
    <property type="component" value="Chromosome 4"/>
</dbReference>
<feature type="region of interest" description="Disordered" evidence="1">
    <location>
        <begin position="1"/>
        <end position="41"/>
    </location>
</feature>
<evidence type="ECO:0000313" key="4">
    <source>
        <dbReference type="Proteomes" id="UP000323000"/>
    </source>
</evidence>
<protein>
    <recommendedName>
        <fullName evidence="2">DUF7086 domain-containing protein</fullName>
    </recommendedName>
</protein>
<evidence type="ECO:0000313" key="3">
    <source>
        <dbReference type="EMBL" id="TXG64511.1"/>
    </source>
</evidence>
<dbReference type="PANTHER" id="PTHR34272:SF1">
    <property type="entry name" value="EXPRESSED PROTEIN"/>
    <property type="match status" value="1"/>
</dbReference>
<evidence type="ECO:0000259" key="2">
    <source>
        <dbReference type="Pfam" id="PF23324"/>
    </source>
</evidence>
<feature type="domain" description="DUF7086" evidence="2">
    <location>
        <begin position="201"/>
        <end position="334"/>
    </location>
</feature>
<accession>A0A5C7I5I0</accession>
<feature type="compositionally biased region" description="Low complexity" evidence="1">
    <location>
        <begin position="24"/>
        <end position="34"/>
    </location>
</feature>
<dbReference type="OrthoDB" id="1900495at2759"/>
<dbReference type="InterPro" id="IPR055513">
    <property type="entry name" value="DUF7086"/>
</dbReference>
<name>A0A5C7I5I0_9ROSI</name>
<sequence length="342" mass="39271">MKNEEDLKTNNNNEDQINRKRKSTTNNSSSSSTTDQDYHNHQIPKRVLHQNLDHEANEDNDFLALRLRTISKQEMSSLSSSPPLSEPMLIHHRQQQQLQQLQQQRRSSMQKFILPQQQHQQQVQNPLEYLPTATFMHEPLPVYRAPEFGSGGGIGGGSVSAVSRPLRARRNPTQTPGQGKSETVPALFPWATTSRATVHPLNYLLARHITSIRGEVQCKKCEKQYEMEFDLKDKFLEVGRFIAENKSRMHDRAPSVWMNPALPSCRLCEQENSAKPVIPEKKKQINWLFLLLGQLLGCCTLEQLKYFCKHTKNHRTGAKDRVLYLTYLGLCKQLDSTGPFDR</sequence>
<keyword evidence="4" id="KW-1185">Reference proteome</keyword>
<organism evidence="3 4">
    <name type="scientific">Acer yangbiense</name>
    <dbReference type="NCBI Taxonomy" id="1000413"/>
    <lineage>
        <taxon>Eukaryota</taxon>
        <taxon>Viridiplantae</taxon>
        <taxon>Streptophyta</taxon>
        <taxon>Embryophyta</taxon>
        <taxon>Tracheophyta</taxon>
        <taxon>Spermatophyta</taxon>
        <taxon>Magnoliopsida</taxon>
        <taxon>eudicotyledons</taxon>
        <taxon>Gunneridae</taxon>
        <taxon>Pentapetalae</taxon>
        <taxon>rosids</taxon>
        <taxon>malvids</taxon>
        <taxon>Sapindales</taxon>
        <taxon>Sapindaceae</taxon>
        <taxon>Hippocastanoideae</taxon>
        <taxon>Acereae</taxon>
        <taxon>Acer</taxon>
    </lineage>
</organism>
<dbReference type="PANTHER" id="PTHR34272">
    <property type="entry name" value="EXPRESSED PROTEIN"/>
    <property type="match status" value="1"/>
</dbReference>
<reference evidence="4" key="1">
    <citation type="journal article" date="2019" name="Gigascience">
        <title>De novo genome assembly of the endangered Acer yangbiense, a plant species with extremely small populations endemic to Yunnan Province, China.</title>
        <authorList>
            <person name="Yang J."/>
            <person name="Wariss H.M."/>
            <person name="Tao L."/>
            <person name="Zhang R."/>
            <person name="Yun Q."/>
            <person name="Hollingsworth P."/>
            <person name="Dao Z."/>
            <person name="Luo G."/>
            <person name="Guo H."/>
            <person name="Ma Y."/>
            <person name="Sun W."/>
        </authorList>
    </citation>
    <scope>NUCLEOTIDE SEQUENCE [LARGE SCALE GENOMIC DNA]</scope>
    <source>
        <strain evidence="4">cv. Malutang</strain>
    </source>
</reference>
<dbReference type="Pfam" id="PF23324">
    <property type="entry name" value="DUF7086"/>
    <property type="match status" value="1"/>
</dbReference>
<proteinExistence type="predicted"/>